<gene>
    <name evidence="2" type="ORF">NEQG_01104</name>
</gene>
<organism evidence="2 3">
    <name type="scientific">Nematocida parisii (strain ERTm3)</name>
    <name type="common">Nematode killer fungus</name>
    <dbReference type="NCBI Taxonomy" id="935791"/>
    <lineage>
        <taxon>Eukaryota</taxon>
        <taxon>Fungi</taxon>
        <taxon>Fungi incertae sedis</taxon>
        <taxon>Microsporidia</taxon>
        <taxon>Nematocida</taxon>
    </lineage>
</organism>
<proteinExistence type="predicted"/>
<accession>I3EGR7</accession>
<evidence type="ECO:0000256" key="1">
    <source>
        <dbReference type="SAM" id="Coils"/>
    </source>
</evidence>
<dbReference type="InParanoid" id="I3EGR7"/>
<dbReference type="OMA" id="ILNICIV"/>
<evidence type="ECO:0000313" key="2">
    <source>
        <dbReference type="EMBL" id="EIJ88414.1"/>
    </source>
</evidence>
<evidence type="ECO:0000313" key="3">
    <source>
        <dbReference type="Proteomes" id="UP000002872"/>
    </source>
</evidence>
<keyword evidence="3" id="KW-1185">Reference proteome</keyword>
<dbReference type="VEuPathDB" id="MicrosporidiaDB:NEQG_01104"/>
<reference evidence="2" key="1">
    <citation type="submission" date="2011-01" db="EMBL/GenBank/DDBJ databases">
        <title>The Genome Sequence of Nematocida parisii strain ERTm3.</title>
        <authorList>
            <consortium name="The Broad Institute Genome Sequencing Platform"/>
            <consortium name="The Broad Institute Genome Sequencing Center for Infectious Disease"/>
            <person name="Cuomo C."/>
            <person name="Troemel E."/>
            <person name="Young S.K."/>
            <person name="Zeng Q."/>
            <person name="Gargeya S."/>
            <person name="Fitzgerald M."/>
            <person name="Haas B."/>
            <person name="Abouelleil A."/>
            <person name="Alvarado L."/>
            <person name="Arachchi H.M."/>
            <person name="Berlin A."/>
            <person name="Chapman S.B."/>
            <person name="Gearin G."/>
            <person name="Goldberg J."/>
            <person name="Griggs A."/>
            <person name="Gujja S."/>
            <person name="Hansen M."/>
            <person name="Heiman D."/>
            <person name="Howarth C."/>
            <person name="Larimer J."/>
            <person name="Lui A."/>
            <person name="MacDonald P.J.P."/>
            <person name="McCowen C."/>
            <person name="Montmayeur A."/>
            <person name="Murphy C."/>
            <person name="Neiman D."/>
            <person name="Pearson M."/>
            <person name="Priest M."/>
            <person name="Roberts A."/>
            <person name="Saif S."/>
            <person name="Shea T."/>
            <person name="Sisk P."/>
            <person name="Stolte C."/>
            <person name="Sykes S."/>
            <person name="Wortman J."/>
            <person name="Nusbaum C."/>
            <person name="Birren B."/>
        </authorList>
    </citation>
    <scope>NUCLEOTIDE SEQUENCE</scope>
    <source>
        <strain evidence="2">ERTm3</strain>
    </source>
</reference>
<dbReference type="EMBL" id="GL870878">
    <property type="protein sequence ID" value="EIJ88414.1"/>
    <property type="molecule type" value="Genomic_DNA"/>
</dbReference>
<feature type="coiled-coil region" evidence="1">
    <location>
        <begin position="60"/>
        <end position="90"/>
    </location>
</feature>
<name>I3EGR7_NEMP3</name>
<dbReference type="OrthoDB" id="642895at2759"/>
<sequence>MPESVYVRRIQELLAEICESSLLLMPPNKLSTHPCDWLSGDMENILSAIELTKDKVNKDVQQKKEIISAMEIRKNELQQALEEVSDQESTLWIYEKNLTVKESLLEKEVNSLSVRYENQLKEFAGVSSAIKEAMTDLDEHMVYENECNEILNICIVTKPSICQAKDLLDRLKRKQEEIKEETQKK</sequence>
<dbReference type="HOGENOM" id="CLU_1256351_0_0_1"/>
<protein>
    <submittedName>
        <fullName evidence="2">Uncharacterized protein</fullName>
    </submittedName>
</protein>
<keyword evidence="1" id="KW-0175">Coiled coil</keyword>
<dbReference type="AlphaFoldDB" id="I3EGR7"/>
<dbReference type="Proteomes" id="UP000002872">
    <property type="component" value="Unassembled WGS sequence"/>
</dbReference>